<dbReference type="InterPro" id="IPR050553">
    <property type="entry name" value="Thioredoxin_ResA/DsbE_sf"/>
</dbReference>
<dbReference type="CDD" id="cd02966">
    <property type="entry name" value="TlpA_like_family"/>
    <property type="match status" value="1"/>
</dbReference>
<dbReference type="PANTHER" id="PTHR42852:SF18">
    <property type="entry name" value="CHROMOSOME UNDETERMINED SCAFFOLD_47, WHOLE GENOME SHOTGUN SEQUENCE"/>
    <property type="match status" value="1"/>
</dbReference>
<comment type="caution">
    <text evidence="5">The sequence shown here is derived from an EMBL/GenBank/DDBJ whole genome shotgun (WGS) entry which is preliminary data.</text>
</comment>
<accession>A0A3S2U9Z4</accession>
<dbReference type="GO" id="GO:0015036">
    <property type="term" value="F:disulfide oxidoreductase activity"/>
    <property type="evidence" value="ECO:0007669"/>
    <property type="project" value="UniProtKB-ARBA"/>
</dbReference>
<gene>
    <name evidence="5" type="ORF">EOD73_16490</name>
</gene>
<dbReference type="EMBL" id="SACM01000006">
    <property type="protein sequence ID" value="RVT82511.1"/>
    <property type="molecule type" value="Genomic_DNA"/>
</dbReference>
<evidence type="ECO:0000313" key="6">
    <source>
        <dbReference type="Proteomes" id="UP000288587"/>
    </source>
</evidence>
<evidence type="ECO:0000256" key="3">
    <source>
        <dbReference type="ARBA" id="ARBA00023284"/>
    </source>
</evidence>
<evidence type="ECO:0000256" key="1">
    <source>
        <dbReference type="ARBA" id="ARBA00004196"/>
    </source>
</evidence>
<dbReference type="GO" id="GO:0017004">
    <property type="term" value="P:cytochrome complex assembly"/>
    <property type="evidence" value="ECO:0007669"/>
    <property type="project" value="UniProtKB-KW"/>
</dbReference>
<dbReference type="InterPro" id="IPR017937">
    <property type="entry name" value="Thioredoxin_CS"/>
</dbReference>
<evidence type="ECO:0000256" key="2">
    <source>
        <dbReference type="ARBA" id="ARBA00022748"/>
    </source>
</evidence>
<dbReference type="PROSITE" id="PS51352">
    <property type="entry name" value="THIOREDOXIN_2"/>
    <property type="match status" value="1"/>
</dbReference>
<dbReference type="GO" id="GO:0030313">
    <property type="term" value="C:cell envelope"/>
    <property type="evidence" value="ECO:0007669"/>
    <property type="project" value="UniProtKB-SubCell"/>
</dbReference>
<dbReference type="OrthoDB" id="9811352at2"/>
<name>A0A3S2U9Z4_9BURK</name>
<organism evidence="5 6">
    <name type="scientific">Inhella crocodyli</name>
    <dbReference type="NCBI Taxonomy" id="2499851"/>
    <lineage>
        <taxon>Bacteria</taxon>
        <taxon>Pseudomonadati</taxon>
        <taxon>Pseudomonadota</taxon>
        <taxon>Betaproteobacteria</taxon>
        <taxon>Burkholderiales</taxon>
        <taxon>Sphaerotilaceae</taxon>
        <taxon>Inhella</taxon>
    </lineage>
</organism>
<keyword evidence="2" id="KW-0201">Cytochrome c-type biogenesis</keyword>
<dbReference type="SUPFAM" id="SSF52833">
    <property type="entry name" value="Thioredoxin-like"/>
    <property type="match status" value="1"/>
</dbReference>
<evidence type="ECO:0000313" key="5">
    <source>
        <dbReference type="EMBL" id="RVT82511.1"/>
    </source>
</evidence>
<keyword evidence="3" id="KW-0676">Redox-active center</keyword>
<reference evidence="5 6" key="1">
    <citation type="submission" date="2019-01" db="EMBL/GenBank/DDBJ databases">
        <authorList>
            <person name="Chen W.-M."/>
        </authorList>
    </citation>
    <scope>NUCLEOTIDE SEQUENCE [LARGE SCALE GENOMIC DNA]</scope>
    <source>
        <strain evidence="5 6">CCP-18</strain>
    </source>
</reference>
<dbReference type="PANTHER" id="PTHR42852">
    <property type="entry name" value="THIOL:DISULFIDE INTERCHANGE PROTEIN DSBE"/>
    <property type="match status" value="1"/>
</dbReference>
<dbReference type="InterPro" id="IPR036249">
    <property type="entry name" value="Thioredoxin-like_sf"/>
</dbReference>
<dbReference type="InterPro" id="IPR013740">
    <property type="entry name" value="Redoxin"/>
</dbReference>
<dbReference type="AlphaFoldDB" id="A0A3S2U9Z4"/>
<dbReference type="PROSITE" id="PS00194">
    <property type="entry name" value="THIOREDOXIN_1"/>
    <property type="match status" value="1"/>
</dbReference>
<feature type="domain" description="Thioredoxin" evidence="4">
    <location>
        <begin position="1"/>
        <end position="125"/>
    </location>
</feature>
<dbReference type="InterPro" id="IPR013766">
    <property type="entry name" value="Thioredoxin_domain"/>
</dbReference>
<evidence type="ECO:0000259" key="4">
    <source>
        <dbReference type="PROSITE" id="PS51352"/>
    </source>
</evidence>
<sequence>MAGLRGRWLLINFWATWCAPCVKELPEFNAFAQGQAARGKSGWQVVGLAIDGPTPVRQFLARFTPPLGFPIGLAGLNGAEWARKLGNSAGGLPFTVAVNPSGQRVWAQRGETDRRALEALVLSLG</sequence>
<dbReference type="Pfam" id="PF08534">
    <property type="entry name" value="Redoxin"/>
    <property type="match status" value="1"/>
</dbReference>
<comment type="subcellular location">
    <subcellularLocation>
        <location evidence="1">Cell envelope</location>
    </subcellularLocation>
</comment>
<keyword evidence="6" id="KW-1185">Reference proteome</keyword>
<protein>
    <submittedName>
        <fullName evidence="5">TlpA family protein disulfide reductase</fullName>
    </submittedName>
</protein>
<dbReference type="Gene3D" id="3.40.30.10">
    <property type="entry name" value="Glutaredoxin"/>
    <property type="match status" value="1"/>
</dbReference>
<dbReference type="Proteomes" id="UP000288587">
    <property type="component" value="Unassembled WGS sequence"/>
</dbReference>
<proteinExistence type="predicted"/>